<evidence type="ECO:0000313" key="1">
    <source>
        <dbReference type="EMBL" id="AIZ45280.1"/>
    </source>
</evidence>
<gene>
    <name evidence="1" type="ORF">QR90_09480</name>
</gene>
<sequence length="108" mass="12174">MARRLPVSSWPPPAQDTPACALCERAAPHLTEHHLIPRSQGRRRGAKVSDLPTAMLCGPCHKFLHRTFSNAELAQDYSAVDALLEHEDVRRFVAWIKKQPASRSVRVR</sequence>
<dbReference type="EMBL" id="CP010028">
    <property type="protein sequence ID" value="AIZ45280.1"/>
    <property type="molecule type" value="Genomic_DNA"/>
</dbReference>
<dbReference type="Proteomes" id="UP000030634">
    <property type="component" value="Chromosome"/>
</dbReference>
<dbReference type="KEGG" id="dsw:QR90_09480"/>
<dbReference type="HOGENOM" id="CLU_149308_1_1_0"/>
<dbReference type="PANTHER" id="PTHR37827:SF1">
    <property type="entry name" value="HNH DOMAIN-CONTAINING PROTEIN"/>
    <property type="match status" value="1"/>
</dbReference>
<name>A0A0A7KGP6_9DEIO</name>
<protein>
    <recommendedName>
        <fullName evidence="3">HNH endonuclease</fullName>
    </recommendedName>
</protein>
<proteinExistence type="predicted"/>
<dbReference type="PANTHER" id="PTHR37827">
    <property type="entry name" value="TUDOR DOMAIN-CONTAINING PROTEIN"/>
    <property type="match status" value="1"/>
</dbReference>
<evidence type="ECO:0000313" key="2">
    <source>
        <dbReference type="Proteomes" id="UP000030634"/>
    </source>
</evidence>
<evidence type="ECO:0008006" key="3">
    <source>
        <dbReference type="Google" id="ProtNLM"/>
    </source>
</evidence>
<dbReference type="STRING" id="1182571.QR90_09480"/>
<dbReference type="AlphaFoldDB" id="A0A0A7KGP6"/>
<dbReference type="RefSeq" id="WP_039684100.1">
    <property type="nucleotide sequence ID" value="NZ_CP010028.1"/>
</dbReference>
<organism evidence="1 2">
    <name type="scientific">Deinococcus radiopugnans</name>
    <dbReference type="NCBI Taxonomy" id="57497"/>
    <lineage>
        <taxon>Bacteria</taxon>
        <taxon>Thermotogati</taxon>
        <taxon>Deinococcota</taxon>
        <taxon>Deinococci</taxon>
        <taxon>Deinococcales</taxon>
        <taxon>Deinococcaceae</taxon>
        <taxon>Deinococcus</taxon>
    </lineage>
</organism>
<accession>A0A0A7KGP6</accession>
<reference evidence="2" key="1">
    <citation type="submission" date="2014-11" db="EMBL/GenBank/DDBJ databases">
        <title>Hymenobacter sp. DG25B genome submission.</title>
        <authorList>
            <person name="Jung H.-Y."/>
            <person name="Kim M.K."/>
            <person name="Srinivasan S."/>
            <person name="Lim S."/>
        </authorList>
    </citation>
    <scope>NUCLEOTIDE SEQUENCE [LARGE SCALE GENOMIC DNA]</scope>
    <source>
        <strain evidence="2">DY59</strain>
    </source>
</reference>